<keyword evidence="1" id="KW-0732">Signal</keyword>
<evidence type="ECO:0000256" key="1">
    <source>
        <dbReference type="SAM" id="SignalP"/>
    </source>
</evidence>
<accession>A0ABT3X258</accession>
<sequence length="210" mass="22714">MKSFKTLLVVAVTSATVLSATTASAAVDADGRYRDGAEVNYLNHAGLRKAGAGIYEIKGYNETIQLSTWDSFIAGNNYIGSFWNPNGTESKASSILNTAAAMDADPGITYTLYDMLNYESTAGTYITVDEITDIRCDGVVEYAYEWNNVWVWGRSSDGTTSGTPQHHDISLTSYTSEHNNLGGTGTIELSPYVQRGGSGLKWTTMRETGI</sequence>
<dbReference type="EMBL" id="JAPMLT010000008">
    <property type="protein sequence ID" value="MCX7571008.1"/>
    <property type="molecule type" value="Genomic_DNA"/>
</dbReference>
<comment type="caution">
    <text evidence="2">The sequence shown here is derived from an EMBL/GenBank/DDBJ whole genome shotgun (WGS) entry which is preliminary data.</text>
</comment>
<keyword evidence="3" id="KW-1185">Reference proteome</keyword>
<dbReference type="RefSeq" id="WP_267152257.1">
    <property type="nucleotide sequence ID" value="NZ_JAPMLT010000008.1"/>
</dbReference>
<reference evidence="2 3" key="1">
    <citation type="submission" date="2022-11" db="EMBL/GenBank/DDBJ databases">
        <title>Study of microbial diversity in lake waters.</title>
        <authorList>
            <person name="Zhang J."/>
        </authorList>
    </citation>
    <scope>NUCLEOTIDE SEQUENCE [LARGE SCALE GENOMIC DNA]</scope>
    <source>
        <strain evidence="2 3">DT12</strain>
    </source>
</reference>
<feature type="chain" id="PRO_5047097752" evidence="1">
    <location>
        <begin position="26"/>
        <end position="210"/>
    </location>
</feature>
<gene>
    <name evidence="2" type="ORF">OS242_13745</name>
</gene>
<dbReference type="Proteomes" id="UP001208017">
    <property type="component" value="Unassembled WGS sequence"/>
</dbReference>
<feature type="signal peptide" evidence="1">
    <location>
        <begin position="1"/>
        <end position="25"/>
    </location>
</feature>
<evidence type="ECO:0000313" key="3">
    <source>
        <dbReference type="Proteomes" id="UP001208017"/>
    </source>
</evidence>
<proteinExistence type="predicted"/>
<name>A0ABT3X258_9BACL</name>
<organism evidence="2 3">
    <name type="scientific">Tumebacillus lacus</name>
    <dbReference type="NCBI Taxonomy" id="2995335"/>
    <lineage>
        <taxon>Bacteria</taxon>
        <taxon>Bacillati</taxon>
        <taxon>Bacillota</taxon>
        <taxon>Bacilli</taxon>
        <taxon>Bacillales</taxon>
        <taxon>Alicyclobacillaceae</taxon>
        <taxon>Tumebacillus</taxon>
    </lineage>
</organism>
<evidence type="ECO:0000313" key="2">
    <source>
        <dbReference type="EMBL" id="MCX7571008.1"/>
    </source>
</evidence>
<protein>
    <submittedName>
        <fullName evidence="2">Uncharacterized protein</fullName>
    </submittedName>
</protein>